<dbReference type="GO" id="GO:0050661">
    <property type="term" value="F:NADP binding"/>
    <property type="evidence" value="ECO:0007669"/>
    <property type="project" value="TreeGrafter"/>
</dbReference>
<comment type="pathway">
    <text evidence="2 11">Cofactor biosynthesis; (R)-pantothenate biosynthesis; (R)-pantoate from 3-methyl-2-oxobutanoate: step 2/2.</text>
</comment>
<gene>
    <name evidence="14" type="ORF">AMD02_07155</name>
</gene>
<evidence type="ECO:0000256" key="1">
    <source>
        <dbReference type="ARBA" id="ARBA00002919"/>
    </source>
</evidence>
<dbReference type="PATRIC" id="fig|136160.3.peg.1747"/>
<dbReference type="RefSeq" id="WP_053430896.1">
    <property type="nucleotide sequence ID" value="NZ_CP040441.1"/>
</dbReference>
<evidence type="ECO:0000256" key="3">
    <source>
        <dbReference type="ARBA" id="ARBA00007870"/>
    </source>
</evidence>
<dbReference type="EMBL" id="LILD01000001">
    <property type="protein sequence ID" value="KOO38662.1"/>
    <property type="molecule type" value="Genomic_DNA"/>
</dbReference>
<proteinExistence type="inferred from homology"/>
<dbReference type="Gene3D" id="3.40.50.720">
    <property type="entry name" value="NAD(P)-binding Rossmann-like Domain"/>
    <property type="match status" value="1"/>
</dbReference>
<reference evidence="14" key="1">
    <citation type="submission" date="2015-08" db="EMBL/GenBank/DDBJ databases">
        <title>Complete DNA Sequence of Pseudomonas syringae pv. actinidiae, the Causal Agent of Kiwifruit Canker Disease.</title>
        <authorList>
            <person name="Rikkerink E.H.A."/>
            <person name="Fineran P.C."/>
        </authorList>
    </citation>
    <scope>NUCLEOTIDE SEQUENCE</scope>
    <source>
        <strain evidence="14">DSM 13666</strain>
    </source>
</reference>
<dbReference type="UniPathway" id="UPA00028">
    <property type="reaction ID" value="UER00004"/>
</dbReference>
<comment type="similarity">
    <text evidence="3 11">Belongs to the ketopantoate reductase family.</text>
</comment>
<protein>
    <recommendedName>
        <fullName evidence="5 11">2-dehydropantoate 2-reductase</fullName>
        <ecNumber evidence="4 11">1.1.1.169</ecNumber>
    </recommendedName>
    <alternativeName>
        <fullName evidence="9 11">Ketopantoate reductase</fullName>
    </alternativeName>
</protein>
<evidence type="ECO:0000256" key="5">
    <source>
        <dbReference type="ARBA" id="ARBA00019465"/>
    </source>
</evidence>
<dbReference type="Pfam" id="PF02558">
    <property type="entry name" value="ApbA"/>
    <property type="match status" value="1"/>
</dbReference>
<sequence length="308" mass="34407">MEKPRVAVIGSGSIGLLLYAYLKLANWPALLVTNRPEQADHLNKEGLTFVAKSGEHQPISVTATPLSSFYAEEAEVGFITVKSFAVKALLPQLQRKKWDGLVFFQNGMTHLEILRQIPARAICCGIVEIGAKRESDVRVQHTGDGTIWIGDMVGDSKNFDPMWACLHNVGLKAQKVTNWRDKMERKLIANAAINPLTGLFRVKNGALIENQLFSLLLKELVKEACVTLGREREVDEHLAYTRAICDKTANNLSSMYMDLTHHRRTEIESITGYLIKEAAKKGIEIPNTSFVYHAVMGMDEEGRKVRMG</sequence>
<comment type="function">
    <text evidence="1 11">Catalyzes the NADPH-dependent reduction of ketopantoate into pantoic acid.</text>
</comment>
<dbReference type="EC" id="1.1.1.169" evidence="4 11"/>
<name>A0A0M0KJ67_ALKHA</name>
<evidence type="ECO:0000256" key="4">
    <source>
        <dbReference type="ARBA" id="ARBA00013014"/>
    </source>
</evidence>
<dbReference type="InterPro" id="IPR036291">
    <property type="entry name" value="NAD(P)-bd_dom_sf"/>
</dbReference>
<evidence type="ECO:0000259" key="12">
    <source>
        <dbReference type="Pfam" id="PF02558"/>
    </source>
</evidence>
<feature type="domain" description="Ketopantoate reductase N-terminal" evidence="12">
    <location>
        <begin position="6"/>
        <end position="152"/>
    </location>
</feature>
<dbReference type="InterPro" id="IPR013328">
    <property type="entry name" value="6PGD_dom2"/>
</dbReference>
<evidence type="ECO:0000313" key="14">
    <source>
        <dbReference type="EMBL" id="KOO38662.1"/>
    </source>
</evidence>
<dbReference type="PANTHER" id="PTHR43765">
    <property type="entry name" value="2-DEHYDROPANTOATE 2-REDUCTASE-RELATED"/>
    <property type="match status" value="1"/>
</dbReference>
<feature type="domain" description="Ketopantoate reductase C-terminal" evidence="13">
    <location>
        <begin position="178"/>
        <end position="297"/>
    </location>
</feature>
<dbReference type="GO" id="GO:0008677">
    <property type="term" value="F:2-dehydropantoate 2-reductase activity"/>
    <property type="evidence" value="ECO:0007669"/>
    <property type="project" value="UniProtKB-EC"/>
</dbReference>
<dbReference type="InterPro" id="IPR050838">
    <property type="entry name" value="Ketopantoate_reductase"/>
</dbReference>
<evidence type="ECO:0000256" key="11">
    <source>
        <dbReference type="RuleBase" id="RU362068"/>
    </source>
</evidence>
<dbReference type="Gene3D" id="1.10.1040.10">
    <property type="entry name" value="N-(1-d-carboxylethyl)-l-norvaline Dehydrogenase, domain 2"/>
    <property type="match status" value="1"/>
</dbReference>
<evidence type="ECO:0000256" key="6">
    <source>
        <dbReference type="ARBA" id="ARBA00022655"/>
    </source>
</evidence>
<dbReference type="NCBIfam" id="NF005093">
    <property type="entry name" value="PRK06522.2-4"/>
    <property type="match status" value="1"/>
</dbReference>
<dbReference type="InterPro" id="IPR003710">
    <property type="entry name" value="ApbA"/>
</dbReference>
<dbReference type="PANTHER" id="PTHR43765:SF2">
    <property type="entry name" value="2-DEHYDROPANTOATE 2-REDUCTASE"/>
    <property type="match status" value="1"/>
</dbReference>
<evidence type="ECO:0000256" key="10">
    <source>
        <dbReference type="ARBA" id="ARBA00048793"/>
    </source>
</evidence>
<accession>A0A0M0KJ67</accession>
<comment type="catalytic activity">
    <reaction evidence="10 11">
        <text>(R)-pantoate + NADP(+) = 2-dehydropantoate + NADPH + H(+)</text>
        <dbReference type="Rhea" id="RHEA:16233"/>
        <dbReference type="ChEBI" id="CHEBI:11561"/>
        <dbReference type="ChEBI" id="CHEBI:15378"/>
        <dbReference type="ChEBI" id="CHEBI:15980"/>
        <dbReference type="ChEBI" id="CHEBI:57783"/>
        <dbReference type="ChEBI" id="CHEBI:58349"/>
        <dbReference type="EC" id="1.1.1.169"/>
    </reaction>
</comment>
<organism evidence="14">
    <name type="scientific">Halalkalibacterium halodurans</name>
    <name type="common">Bacillus halodurans</name>
    <dbReference type="NCBI Taxonomy" id="86665"/>
    <lineage>
        <taxon>Bacteria</taxon>
        <taxon>Bacillati</taxon>
        <taxon>Bacillota</taxon>
        <taxon>Bacilli</taxon>
        <taxon>Bacillales</taxon>
        <taxon>Bacillaceae</taxon>
        <taxon>Halalkalibacterium (ex Joshi et al. 2022)</taxon>
    </lineage>
</organism>
<evidence type="ECO:0000256" key="7">
    <source>
        <dbReference type="ARBA" id="ARBA00022857"/>
    </source>
</evidence>
<keyword evidence="6 11" id="KW-0566">Pantothenate biosynthesis</keyword>
<dbReference type="Pfam" id="PF08546">
    <property type="entry name" value="ApbA_C"/>
    <property type="match status" value="1"/>
</dbReference>
<dbReference type="NCBIfam" id="TIGR00745">
    <property type="entry name" value="apbA_panE"/>
    <property type="match status" value="1"/>
</dbReference>
<keyword evidence="8 11" id="KW-0560">Oxidoreductase</keyword>
<dbReference type="AlphaFoldDB" id="A0A0M0KJ67"/>
<dbReference type="SUPFAM" id="SSF51735">
    <property type="entry name" value="NAD(P)-binding Rossmann-fold domains"/>
    <property type="match status" value="1"/>
</dbReference>
<evidence type="ECO:0000256" key="9">
    <source>
        <dbReference type="ARBA" id="ARBA00032024"/>
    </source>
</evidence>
<evidence type="ECO:0000259" key="13">
    <source>
        <dbReference type="Pfam" id="PF08546"/>
    </source>
</evidence>
<evidence type="ECO:0000256" key="8">
    <source>
        <dbReference type="ARBA" id="ARBA00023002"/>
    </source>
</evidence>
<evidence type="ECO:0000256" key="2">
    <source>
        <dbReference type="ARBA" id="ARBA00004994"/>
    </source>
</evidence>
<dbReference type="GO" id="GO:0005737">
    <property type="term" value="C:cytoplasm"/>
    <property type="evidence" value="ECO:0007669"/>
    <property type="project" value="TreeGrafter"/>
</dbReference>
<dbReference type="InterPro" id="IPR013332">
    <property type="entry name" value="KPR_N"/>
</dbReference>
<dbReference type="InterPro" id="IPR008927">
    <property type="entry name" value="6-PGluconate_DH-like_C_sf"/>
</dbReference>
<keyword evidence="7 11" id="KW-0521">NADP</keyword>
<comment type="caution">
    <text evidence="14">The sequence shown here is derived from an EMBL/GenBank/DDBJ whole genome shotgun (WGS) entry which is preliminary data.</text>
</comment>
<dbReference type="InterPro" id="IPR013752">
    <property type="entry name" value="KPA_reductase"/>
</dbReference>
<dbReference type="SUPFAM" id="SSF48179">
    <property type="entry name" value="6-phosphogluconate dehydrogenase C-terminal domain-like"/>
    <property type="match status" value="1"/>
</dbReference>
<dbReference type="GeneID" id="87598092"/>
<dbReference type="GO" id="GO:0015940">
    <property type="term" value="P:pantothenate biosynthetic process"/>
    <property type="evidence" value="ECO:0007669"/>
    <property type="project" value="UniProtKB-UniPathway"/>
</dbReference>